<sequence>MMEMKPLVIGDLTVDKPIIQGGMGVGISLHRLAGAVAKAGGMGIISSAQIGFQEPDFTTNFVEANVRAIHREMKLAREIAPEGVIGFNIMVATKHYDVWVKEAIKAGTDCIISGAGLPVSLPEYASQAYKEMEEAGIPVSTRRVKLAPIVSSAKSASVICRMWDRKYHMAPDFVVAEGPLAGGHLGFSLEQLKEYGADTDNVPATYRQDAYDQEVREIIQVVKKYEEKYEKHIPVVTAGGIYTHEDVLHQFALGAEGVQVATRFVTTWECDASQAYKDAYIQAKKEDIVITQSPVGMPGRAILNPFLQRVKGGDRPKIKSCFQCLEHCDIRTIPYCITMALVHAARGETNDALLFCGSNAYRAEKMESVEEVIRDLMGEYVLCG</sequence>
<dbReference type="SUPFAM" id="SSF51412">
    <property type="entry name" value="Inosine monophosphate dehydrogenase (IMPDH)"/>
    <property type="match status" value="1"/>
</dbReference>
<keyword evidence="5" id="KW-0560">Oxidoreductase</keyword>
<dbReference type="Gene3D" id="3.20.20.70">
    <property type="entry name" value="Aldolase class I"/>
    <property type="match status" value="1"/>
</dbReference>
<reference evidence="6" key="1">
    <citation type="journal article" date="2021" name="PeerJ">
        <title>Extensive microbial diversity within the chicken gut microbiome revealed by metagenomics and culture.</title>
        <authorList>
            <person name="Gilroy R."/>
            <person name="Ravi A."/>
            <person name="Getino M."/>
            <person name="Pursley I."/>
            <person name="Horton D.L."/>
            <person name="Alikhan N.F."/>
            <person name="Baker D."/>
            <person name="Gharbi K."/>
            <person name="Hall N."/>
            <person name="Watson M."/>
            <person name="Adriaenssens E.M."/>
            <person name="Foster-Nyarko E."/>
            <person name="Jarju S."/>
            <person name="Secka A."/>
            <person name="Antonio M."/>
            <person name="Oren A."/>
            <person name="Chaudhuri R.R."/>
            <person name="La Ragione R."/>
            <person name="Hildebrand F."/>
            <person name="Pallen M.J."/>
        </authorList>
    </citation>
    <scope>NUCLEOTIDE SEQUENCE</scope>
    <source>
        <strain evidence="6">CHK180-15479</strain>
    </source>
</reference>
<organism evidence="6 7">
    <name type="scientific">Candidatus Enterocloster excrementipullorum</name>
    <dbReference type="NCBI Taxonomy" id="2838559"/>
    <lineage>
        <taxon>Bacteria</taxon>
        <taxon>Bacillati</taxon>
        <taxon>Bacillota</taxon>
        <taxon>Clostridia</taxon>
        <taxon>Lachnospirales</taxon>
        <taxon>Lachnospiraceae</taxon>
        <taxon>Enterocloster</taxon>
    </lineage>
</organism>
<reference evidence="6" key="2">
    <citation type="submission" date="2021-04" db="EMBL/GenBank/DDBJ databases">
        <authorList>
            <person name="Gilroy R."/>
        </authorList>
    </citation>
    <scope>NUCLEOTIDE SEQUENCE</scope>
    <source>
        <strain evidence="6">CHK180-15479</strain>
    </source>
</reference>
<keyword evidence="4" id="KW-0288">FMN</keyword>
<dbReference type="InterPro" id="IPR013785">
    <property type="entry name" value="Aldolase_TIM"/>
</dbReference>
<proteinExistence type="predicted"/>
<evidence type="ECO:0000256" key="1">
    <source>
        <dbReference type="ARBA" id="ARBA00003535"/>
    </source>
</evidence>
<evidence type="ECO:0000256" key="5">
    <source>
        <dbReference type="ARBA" id="ARBA00023002"/>
    </source>
</evidence>
<evidence type="ECO:0000313" key="7">
    <source>
        <dbReference type="Proteomes" id="UP000823910"/>
    </source>
</evidence>
<keyword evidence="6" id="KW-0503">Monooxygenase</keyword>
<keyword evidence="3" id="KW-0285">Flavoprotein</keyword>
<comment type="function">
    <text evidence="1">Nitronate monooxygenase that uses molecular oxygen to catalyze the oxidative denitrification of alkyl nitronates. Acts on propionate 3-nitronate (P3N), the presumed physiological substrate. Probably functions in the detoxification of P3N, a metabolic poison produced by plants and fungi as a defense mechanism.</text>
</comment>
<name>A0A9D2MYH5_9FIRM</name>
<evidence type="ECO:0000256" key="4">
    <source>
        <dbReference type="ARBA" id="ARBA00022643"/>
    </source>
</evidence>
<evidence type="ECO:0000256" key="3">
    <source>
        <dbReference type="ARBA" id="ARBA00022630"/>
    </source>
</evidence>
<dbReference type="AlphaFoldDB" id="A0A9D2MYH5"/>
<dbReference type="InterPro" id="IPR004136">
    <property type="entry name" value="NMO"/>
</dbReference>
<dbReference type="EMBL" id="DWWT01000003">
    <property type="protein sequence ID" value="HJC04804.1"/>
    <property type="molecule type" value="Genomic_DNA"/>
</dbReference>
<dbReference type="Proteomes" id="UP000823910">
    <property type="component" value="Unassembled WGS sequence"/>
</dbReference>
<protein>
    <recommendedName>
        <fullName evidence="2">Probable nitronate monooxygenase</fullName>
    </recommendedName>
</protein>
<dbReference type="GO" id="GO:0018580">
    <property type="term" value="F:nitronate monooxygenase activity"/>
    <property type="evidence" value="ECO:0007669"/>
    <property type="project" value="InterPro"/>
</dbReference>
<dbReference type="CDD" id="cd04730">
    <property type="entry name" value="NPD_like"/>
    <property type="match status" value="1"/>
</dbReference>
<comment type="caution">
    <text evidence="6">The sequence shown here is derived from an EMBL/GenBank/DDBJ whole genome shotgun (WGS) entry which is preliminary data.</text>
</comment>
<accession>A0A9D2MYH5</accession>
<evidence type="ECO:0000313" key="6">
    <source>
        <dbReference type="EMBL" id="HJC04804.1"/>
    </source>
</evidence>
<evidence type="ECO:0000256" key="2">
    <source>
        <dbReference type="ARBA" id="ARBA00013457"/>
    </source>
</evidence>
<gene>
    <name evidence="6" type="ORF">H9704_01365</name>
</gene>
<dbReference type="Pfam" id="PF03060">
    <property type="entry name" value="NMO"/>
    <property type="match status" value="1"/>
</dbReference>
<dbReference type="PANTHER" id="PTHR32332">
    <property type="entry name" value="2-NITROPROPANE DIOXYGENASE"/>
    <property type="match status" value="1"/>
</dbReference>
<dbReference type="PANTHER" id="PTHR32332:SF18">
    <property type="entry name" value="2-NITROPROPANE DIOXYGENASE"/>
    <property type="match status" value="1"/>
</dbReference>